<protein>
    <submittedName>
        <fullName evidence="2">Uncharacterized protein</fullName>
    </submittedName>
</protein>
<dbReference type="Proteomes" id="UP000008041">
    <property type="component" value="Segment"/>
</dbReference>
<keyword evidence="3" id="KW-1185">Reference proteome</keyword>
<dbReference type="KEGG" id="vg:13996985"/>
<dbReference type="RefSeq" id="YP_006990192.1">
    <property type="nucleotide sequence ID" value="NC_019414.1"/>
</dbReference>
<reference evidence="2 3" key="1">
    <citation type="submission" date="2012-06" db="EMBL/GenBank/DDBJ databases">
        <authorList>
            <person name="Smith M.C.M."/>
            <person name="Hendrix R."/>
            <person name="Hatfull G.F."/>
        </authorList>
    </citation>
    <scope>NUCLEOTIDE SEQUENCE [LARGE SCALE GENOMIC DNA]</scope>
</reference>
<accession>K4HYB9</accession>
<organism evidence="2 3">
    <name type="scientific">Streptomyces phage R4</name>
    <dbReference type="NCBI Taxonomy" id="10732"/>
    <lineage>
        <taxon>Viruses</taxon>
        <taxon>Duplodnaviria</taxon>
        <taxon>Heunggongvirae</taxon>
        <taxon>Uroviricota</taxon>
        <taxon>Caudoviricetes</taxon>
        <taxon>Arquatrovirinae</taxon>
        <taxon>Arequatrovirus</taxon>
        <taxon>Arequatrovirus R4</taxon>
    </lineage>
</organism>
<gene>
    <name evidence="2" type="ORF">R4_75.1</name>
</gene>
<dbReference type="EMBL" id="JX182370">
    <property type="protein sequence ID" value="AFU62131.1"/>
    <property type="molecule type" value="Genomic_DNA"/>
</dbReference>
<sequence>MQVTQAETVERRSGRDGSRLLMMAANCESGTRR</sequence>
<proteinExistence type="predicted"/>
<feature type="region of interest" description="Disordered" evidence="1">
    <location>
        <begin position="1"/>
        <end position="33"/>
    </location>
</feature>
<name>K4HYB9_9CAUD</name>
<evidence type="ECO:0000313" key="2">
    <source>
        <dbReference type="EMBL" id="AFU62131.1"/>
    </source>
</evidence>
<dbReference type="GeneID" id="13996985"/>
<feature type="compositionally biased region" description="Basic and acidic residues" evidence="1">
    <location>
        <begin position="8"/>
        <end position="18"/>
    </location>
</feature>
<evidence type="ECO:0000313" key="3">
    <source>
        <dbReference type="Proteomes" id="UP000008041"/>
    </source>
</evidence>
<evidence type="ECO:0000256" key="1">
    <source>
        <dbReference type="SAM" id="MobiDB-lite"/>
    </source>
</evidence>